<comment type="catalytic activity">
    <reaction evidence="1">
        <text>ATP + protein L-histidine = ADP + protein N-phospho-L-histidine.</text>
        <dbReference type="EC" id="2.7.13.3"/>
    </reaction>
</comment>
<dbReference type="CDD" id="cd00082">
    <property type="entry name" value="HisKA"/>
    <property type="match status" value="1"/>
</dbReference>
<gene>
    <name evidence="17" type="ORF">ASZ90_013016</name>
</gene>
<evidence type="ECO:0000259" key="15">
    <source>
        <dbReference type="PROSITE" id="PS50112"/>
    </source>
</evidence>
<keyword evidence="5" id="KW-0808">Transferase</keyword>
<dbReference type="GO" id="GO:0000155">
    <property type="term" value="F:phosphorelay sensor kinase activity"/>
    <property type="evidence" value="ECO:0007669"/>
    <property type="project" value="InterPro"/>
</dbReference>
<dbReference type="Gene3D" id="3.30.450.40">
    <property type="match status" value="2"/>
</dbReference>
<dbReference type="GO" id="GO:0016020">
    <property type="term" value="C:membrane"/>
    <property type="evidence" value="ECO:0007669"/>
    <property type="project" value="UniProtKB-SubCell"/>
</dbReference>
<dbReference type="InterPro" id="IPR029016">
    <property type="entry name" value="GAF-like_dom_sf"/>
</dbReference>
<accession>A0A0W8F8V8</accession>
<dbReference type="InterPro" id="IPR001789">
    <property type="entry name" value="Sig_transdc_resp-reg_receiver"/>
</dbReference>
<evidence type="ECO:0000256" key="8">
    <source>
        <dbReference type="ARBA" id="ARBA00022840"/>
    </source>
</evidence>
<dbReference type="SUPFAM" id="SSF55874">
    <property type="entry name" value="ATPase domain of HSP90 chaperone/DNA topoisomerase II/histidine kinase"/>
    <property type="match status" value="1"/>
</dbReference>
<feature type="domain" description="PAC" evidence="16">
    <location>
        <begin position="717"/>
        <end position="772"/>
    </location>
</feature>
<dbReference type="InterPro" id="IPR036890">
    <property type="entry name" value="HATPase_C_sf"/>
</dbReference>
<keyword evidence="12" id="KW-0175">Coiled coil</keyword>
<dbReference type="NCBIfam" id="TIGR00229">
    <property type="entry name" value="sensory_box"/>
    <property type="match status" value="2"/>
</dbReference>
<feature type="domain" description="Response regulatory" evidence="14">
    <location>
        <begin position="1079"/>
        <end position="1195"/>
    </location>
</feature>
<dbReference type="Gene3D" id="3.30.450.20">
    <property type="entry name" value="PAS domain"/>
    <property type="match status" value="3"/>
</dbReference>
<evidence type="ECO:0000256" key="11">
    <source>
        <dbReference type="ARBA" id="ARBA00023306"/>
    </source>
</evidence>
<dbReference type="InterPro" id="IPR003018">
    <property type="entry name" value="GAF"/>
</dbReference>
<keyword evidence="7" id="KW-0418">Kinase</keyword>
<dbReference type="Pfam" id="PF13185">
    <property type="entry name" value="GAF_2"/>
    <property type="match status" value="1"/>
</dbReference>
<dbReference type="PROSITE" id="PS50109">
    <property type="entry name" value="HIS_KIN"/>
    <property type="match status" value="1"/>
</dbReference>
<feature type="domain" description="PAC" evidence="16">
    <location>
        <begin position="116"/>
        <end position="180"/>
    </location>
</feature>
<evidence type="ECO:0000256" key="1">
    <source>
        <dbReference type="ARBA" id="ARBA00000085"/>
    </source>
</evidence>
<dbReference type="InterPro" id="IPR000014">
    <property type="entry name" value="PAS"/>
</dbReference>
<dbReference type="GO" id="GO:0005524">
    <property type="term" value="F:ATP binding"/>
    <property type="evidence" value="ECO:0007669"/>
    <property type="project" value="UniProtKB-KW"/>
</dbReference>
<dbReference type="FunFam" id="1.10.287.130:FF:000038">
    <property type="entry name" value="Sensory transduction histidine kinase"/>
    <property type="match status" value="1"/>
</dbReference>
<reference evidence="17" key="1">
    <citation type="journal article" date="2015" name="Proc. Natl. Acad. Sci. U.S.A.">
        <title>Networks of energetic and metabolic interactions define dynamics in microbial communities.</title>
        <authorList>
            <person name="Embree M."/>
            <person name="Liu J.K."/>
            <person name="Al-Bassam M.M."/>
            <person name="Zengler K."/>
        </authorList>
    </citation>
    <scope>NUCLEOTIDE SEQUENCE</scope>
</reference>
<comment type="subcellular location">
    <subcellularLocation>
        <location evidence="2">Membrane</location>
    </subcellularLocation>
</comment>
<dbReference type="InterPro" id="IPR000700">
    <property type="entry name" value="PAS-assoc_C"/>
</dbReference>
<dbReference type="SMART" id="SM00065">
    <property type="entry name" value="GAF"/>
    <property type="match status" value="1"/>
</dbReference>
<dbReference type="PANTHER" id="PTHR45339:SF1">
    <property type="entry name" value="HYBRID SIGNAL TRANSDUCTION HISTIDINE KINASE J"/>
    <property type="match status" value="1"/>
</dbReference>
<evidence type="ECO:0000256" key="2">
    <source>
        <dbReference type="ARBA" id="ARBA00004370"/>
    </source>
</evidence>
<dbReference type="CDD" id="cd00130">
    <property type="entry name" value="PAS"/>
    <property type="match status" value="2"/>
</dbReference>
<keyword evidence="10" id="KW-0472">Membrane</keyword>
<dbReference type="InterPro" id="IPR013656">
    <property type="entry name" value="PAS_4"/>
</dbReference>
<dbReference type="InterPro" id="IPR004358">
    <property type="entry name" value="Sig_transdc_His_kin-like_C"/>
</dbReference>
<sequence>MERSFGHWDLEEMIGQMQWRIDSCTNGEGDDQSRIALFKSDLDRISARLCEPNSSNLGNTLLDDLISDNPCCLFLQDRGLRYTWLSFERPPGMDGLLALGKTDEDIFSPAEADRQRRIKERVIETGNPARGEVHISKDRMEQYLDYVYYPWQDEDGRTLGVAGCIKDVTERRIAQIQLQRMVQSVESSPTAIVLFDFEGRIEYVNPLLLQSCGYDDASPVMGWSIFDFTNEDGKSKLREVIIPVLLSQGNWQGELPIQGTDGQYYTAEMICTRIAAYSGGSVYFLANFCHLSDSMRAEEALLLDESGLGALLQLNPMDEAFLKELADYAIQAGAKLTGSRFGYLTFMDESEGIIFMSHWSKDPLPEDGADRSKMAYHLGEPCLWGESLKRRRAVIVNDNSIYCGKSHLSPDEAWVLRYISVPIMDKGKIAIVAAVGNKEEEYNDADVRQLTLLMSGMHKLIQKRRTEEELRQRDLLLRRVATATTNHLLATDPDAIKKALGILGISIGSDRITILESAEWTGTESVFEESIQWLREPAEPFRGRISWDQFIGWQDALSRGNPIQGITSKVIDPGRKLLEDNGIISFLLLPVFIERRFCAVISIDDCHFERRWTENEVAILQAAAESIGNALLRRRTEVALRESKRMLTTLMSNLPGMAYRCRNDRQRTMEFVSDGCLELTGRPSPELLHNSAISYADLIHPDDRDRVWSEIQQETEKGTPFRLTYRINAGSETKWVWEHGQGIFDASGKLLALEGFIHDITERKLAEDVRKRTQEELEMRVSERTAWLLRINRALNEEMLEHKETEKKLLQAQQAADAASRSMGEFLAYMSHEIRTPMNSVIGLAGLLLETNLSPEQRDYVQTIHSSGDALLSIINDILDFSKINEGKMKLELEPFSLRKCIDRSINMVAAKAAEKGLEMGFYLDDLVPQTVVGDSVRLQQILVNLLGNAVKFTERGMVSLEVKMGDEPGMLHFSVTDTGIGISKSDMKKLFHSFSQVDASTSRKYGGTGLGLAISRMLVEQMGGRIWVESEMGSGSTFHFQIKVEESSGDDASNRILAGKRISAIKPGYQEVDHRDLKILLAEDNPVNMKVALLMLNKLGYKADVVSNGEEAVQALSHKHYDVVLMDVQMPKMDGLEATRAILDMNLAARPRILAMTAYALEGDRKRCLDAGMDGYISKPVQIDELRAALQALNIGRQRAD</sequence>
<dbReference type="SMART" id="SM00387">
    <property type="entry name" value="HATPase_c"/>
    <property type="match status" value="1"/>
</dbReference>
<evidence type="ECO:0000256" key="10">
    <source>
        <dbReference type="ARBA" id="ARBA00023136"/>
    </source>
</evidence>
<evidence type="ECO:0000259" key="14">
    <source>
        <dbReference type="PROSITE" id="PS50110"/>
    </source>
</evidence>
<dbReference type="InterPro" id="IPR035965">
    <property type="entry name" value="PAS-like_dom_sf"/>
</dbReference>
<dbReference type="Pfam" id="PF00072">
    <property type="entry name" value="Response_reg"/>
    <property type="match status" value="1"/>
</dbReference>
<dbReference type="SMART" id="SM00388">
    <property type="entry name" value="HisKA"/>
    <property type="match status" value="1"/>
</dbReference>
<dbReference type="InterPro" id="IPR005467">
    <property type="entry name" value="His_kinase_dom"/>
</dbReference>
<keyword evidence="8" id="KW-0067">ATP-binding</keyword>
<keyword evidence="4" id="KW-0597">Phosphoprotein</keyword>
<dbReference type="SUPFAM" id="SSF55781">
    <property type="entry name" value="GAF domain-like"/>
    <property type="match status" value="2"/>
</dbReference>
<evidence type="ECO:0000256" key="4">
    <source>
        <dbReference type="ARBA" id="ARBA00022553"/>
    </source>
</evidence>
<dbReference type="EMBL" id="LNQE01001452">
    <property type="protein sequence ID" value="KUG17293.1"/>
    <property type="molecule type" value="Genomic_DNA"/>
</dbReference>
<name>A0A0W8F8V8_9ZZZZ</name>
<dbReference type="InterPro" id="IPR013655">
    <property type="entry name" value="PAS_fold_3"/>
</dbReference>
<evidence type="ECO:0000256" key="7">
    <source>
        <dbReference type="ARBA" id="ARBA00022777"/>
    </source>
</evidence>
<dbReference type="Pfam" id="PF02518">
    <property type="entry name" value="HATPase_c"/>
    <property type="match status" value="1"/>
</dbReference>
<proteinExistence type="predicted"/>
<feature type="domain" description="PAS" evidence="15">
    <location>
        <begin position="177"/>
        <end position="249"/>
    </location>
</feature>
<dbReference type="Pfam" id="PF08448">
    <property type="entry name" value="PAS_4"/>
    <property type="match status" value="1"/>
</dbReference>
<dbReference type="InterPro" id="IPR011006">
    <property type="entry name" value="CheY-like_superfamily"/>
</dbReference>
<dbReference type="PRINTS" id="PR00344">
    <property type="entry name" value="BCTRLSENSOR"/>
</dbReference>
<keyword evidence="11" id="KW-0131">Cell cycle</keyword>
<evidence type="ECO:0000256" key="6">
    <source>
        <dbReference type="ARBA" id="ARBA00022741"/>
    </source>
</evidence>
<dbReference type="CDD" id="cd16922">
    <property type="entry name" value="HATPase_EvgS-ArcB-TorS-like"/>
    <property type="match status" value="1"/>
</dbReference>
<evidence type="ECO:0000256" key="12">
    <source>
        <dbReference type="SAM" id="Coils"/>
    </source>
</evidence>
<organism evidence="17">
    <name type="scientific">hydrocarbon metagenome</name>
    <dbReference type="NCBI Taxonomy" id="938273"/>
    <lineage>
        <taxon>unclassified sequences</taxon>
        <taxon>metagenomes</taxon>
        <taxon>ecological metagenomes</taxon>
    </lineage>
</organism>
<dbReference type="Gene3D" id="1.10.287.130">
    <property type="match status" value="1"/>
</dbReference>
<dbReference type="SUPFAM" id="SSF47384">
    <property type="entry name" value="Homodimeric domain of signal transducing histidine kinase"/>
    <property type="match status" value="1"/>
</dbReference>
<evidence type="ECO:0000256" key="9">
    <source>
        <dbReference type="ARBA" id="ARBA00023012"/>
    </source>
</evidence>
<dbReference type="Gene3D" id="3.40.50.2300">
    <property type="match status" value="1"/>
</dbReference>
<dbReference type="Gene3D" id="3.30.565.10">
    <property type="entry name" value="Histidine kinase-like ATPase, C-terminal domain"/>
    <property type="match status" value="1"/>
</dbReference>
<dbReference type="SMART" id="SM00448">
    <property type="entry name" value="REC"/>
    <property type="match status" value="1"/>
</dbReference>
<dbReference type="InterPro" id="IPR003594">
    <property type="entry name" value="HATPase_dom"/>
</dbReference>
<feature type="coiled-coil region" evidence="12">
    <location>
        <begin position="792"/>
        <end position="822"/>
    </location>
</feature>
<comment type="caution">
    <text evidence="17">The sequence shown here is derived from an EMBL/GenBank/DDBJ whole genome shotgun (WGS) entry which is preliminary data.</text>
</comment>
<dbReference type="CDD" id="cd17546">
    <property type="entry name" value="REC_hyHK_CKI1_RcsC-like"/>
    <property type="match status" value="1"/>
</dbReference>
<dbReference type="FunFam" id="3.30.565.10:FF:000010">
    <property type="entry name" value="Sensor histidine kinase RcsC"/>
    <property type="match status" value="1"/>
</dbReference>
<feature type="domain" description="PAS" evidence="15">
    <location>
        <begin position="643"/>
        <end position="718"/>
    </location>
</feature>
<dbReference type="InterPro" id="IPR036097">
    <property type="entry name" value="HisK_dim/P_sf"/>
</dbReference>
<keyword evidence="9" id="KW-0902">Two-component regulatory system</keyword>
<dbReference type="PROSITE" id="PS50112">
    <property type="entry name" value="PAS"/>
    <property type="match status" value="2"/>
</dbReference>
<dbReference type="PROSITE" id="PS50113">
    <property type="entry name" value="PAC"/>
    <property type="match status" value="2"/>
</dbReference>
<dbReference type="SUPFAM" id="SSF52172">
    <property type="entry name" value="CheY-like"/>
    <property type="match status" value="1"/>
</dbReference>
<evidence type="ECO:0000313" key="17">
    <source>
        <dbReference type="EMBL" id="KUG17293.1"/>
    </source>
</evidence>
<dbReference type="Pfam" id="PF01590">
    <property type="entry name" value="GAF"/>
    <property type="match status" value="1"/>
</dbReference>
<dbReference type="SUPFAM" id="SSF55785">
    <property type="entry name" value="PYP-like sensor domain (PAS domain)"/>
    <property type="match status" value="3"/>
</dbReference>
<evidence type="ECO:0000256" key="5">
    <source>
        <dbReference type="ARBA" id="ARBA00022679"/>
    </source>
</evidence>
<dbReference type="InterPro" id="IPR003661">
    <property type="entry name" value="HisK_dim/P_dom"/>
</dbReference>
<dbReference type="PROSITE" id="PS50110">
    <property type="entry name" value="RESPONSE_REGULATORY"/>
    <property type="match status" value="1"/>
</dbReference>
<dbReference type="PANTHER" id="PTHR45339">
    <property type="entry name" value="HYBRID SIGNAL TRANSDUCTION HISTIDINE KINASE J"/>
    <property type="match status" value="1"/>
</dbReference>
<dbReference type="AlphaFoldDB" id="A0A0W8F8V8"/>
<dbReference type="EC" id="2.7.13.3" evidence="3"/>
<dbReference type="Pfam" id="PF13426">
    <property type="entry name" value="PAS_9"/>
    <property type="match status" value="1"/>
</dbReference>
<dbReference type="SMART" id="SM00091">
    <property type="entry name" value="PAS"/>
    <property type="match status" value="2"/>
</dbReference>
<protein>
    <recommendedName>
        <fullName evidence="3">histidine kinase</fullName>
        <ecNumber evidence="3">2.7.13.3</ecNumber>
    </recommendedName>
</protein>
<feature type="domain" description="Histidine kinase" evidence="13">
    <location>
        <begin position="829"/>
        <end position="1047"/>
    </location>
</feature>
<dbReference type="Pfam" id="PF08447">
    <property type="entry name" value="PAS_3"/>
    <property type="match status" value="1"/>
</dbReference>
<keyword evidence="6" id="KW-0547">Nucleotide-binding</keyword>
<evidence type="ECO:0000259" key="16">
    <source>
        <dbReference type="PROSITE" id="PS50113"/>
    </source>
</evidence>
<evidence type="ECO:0000259" key="13">
    <source>
        <dbReference type="PROSITE" id="PS50109"/>
    </source>
</evidence>
<dbReference type="Pfam" id="PF00512">
    <property type="entry name" value="HisKA"/>
    <property type="match status" value="1"/>
</dbReference>
<evidence type="ECO:0000256" key="3">
    <source>
        <dbReference type="ARBA" id="ARBA00012438"/>
    </source>
</evidence>